<comment type="caution">
    <text evidence="3">The sequence shown here is derived from an EMBL/GenBank/DDBJ whole genome shotgun (WGS) entry which is preliminary data.</text>
</comment>
<feature type="domain" description="Reverse transcriptase Ty1/copia-type" evidence="2">
    <location>
        <begin position="11"/>
        <end position="62"/>
    </location>
</feature>
<gene>
    <name evidence="3" type="ORF">Slati_0026800</name>
</gene>
<evidence type="ECO:0000256" key="1">
    <source>
        <dbReference type="SAM" id="MobiDB-lite"/>
    </source>
</evidence>
<feature type="region of interest" description="Disordered" evidence="1">
    <location>
        <begin position="78"/>
        <end position="111"/>
    </location>
</feature>
<dbReference type="EMBL" id="JACGWN010000001">
    <property type="protein sequence ID" value="KAL0461392.1"/>
    <property type="molecule type" value="Genomic_DNA"/>
</dbReference>
<dbReference type="Pfam" id="PF07727">
    <property type="entry name" value="RVT_2"/>
    <property type="match status" value="1"/>
</dbReference>
<dbReference type="AlphaFoldDB" id="A0AAW2Y7C6"/>
<name>A0AAW2Y7C6_9LAMI</name>
<proteinExistence type="predicted"/>
<accession>A0AAW2Y7C6</accession>
<dbReference type="InterPro" id="IPR013103">
    <property type="entry name" value="RVT_2"/>
</dbReference>
<evidence type="ECO:0000313" key="3">
    <source>
        <dbReference type="EMBL" id="KAL0461392.1"/>
    </source>
</evidence>
<evidence type="ECO:0000259" key="2">
    <source>
        <dbReference type="Pfam" id="PF07727"/>
    </source>
</evidence>
<sequence>MKQELMALERNETRDIVLLPNGKRAIGCKWVFKIKLKDNGSVDRYKARLVAKEIYMTDPEGYEVAPGYVCKLKCSDGNRTGLGRVCPNPKPPRPTNTPTPTPTPTRPDPSP</sequence>
<reference evidence="3" key="2">
    <citation type="journal article" date="2024" name="Plant">
        <title>Genomic evolution and insights into agronomic trait innovations of Sesamum species.</title>
        <authorList>
            <person name="Miao H."/>
            <person name="Wang L."/>
            <person name="Qu L."/>
            <person name="Liu H."/>
            <person name="Sun Y."/>
            <person name="Le M."/>
            <person name="Wang Q."/>
            <person name="Wei S."/>
            <person name="Zheng Y."/>
            <person name="Lin W."/>
            <person name="Duan Y."/>
            <person name="Cao H."/>
            <person name="Xiong S."/>
            <person name="Wang X."/>
            <person name="Wei L."/>
            <person name="Li C."/>
            <person name="Ma Q."/>
            <person name="Ju M."/>
            <person name="Zhao R."/>
            <person name="Li G."/>
            <person name="Mu C."/>
            <person name="Tian Q."/>
            <person name="Mei H."/>
            <person name="Zhang T."/>
            <person name="Gao T."/>
            <person name="Zhang H."/>
        </authorList>
    </citation>
    <scope>NUCLEOTIDE SEQUENCE</scope>
    <source>
        <strain evidence="3">KEN1</strain>
    </source>
</reference>
<organism evidence="3">
    <name type="scientific">Sesamum latifolium</name>
    <dbReference type="NCBI Taxonomy" id="2727402"/>
    <lineage>
        <taxon>Eukaryota</taxon>
        <taxon>Viridiplantae</taxon>
        <taxon>Streptophyta</taxon>
        <taxon>Embryophyta</taxon>
        <taxon>Tracheophyta</taxon>
        <taxon>Spermatophyta</taxon>
        <taxon>Magnoliopsida</taxon>
        <taxon>eudicotyledons</taxon>
        <taxon>Gunneridae</taxon>
        <taxon>Pentapetalae</taxon>
        <taxon>asterids</taxon>
        <taxon>lamiids</taxon>
        <taxon>Lamiales</taxon>
        <taxon>Pedaliaceae</taxon>
        <taxon>Sesamum</taxon>
    </lineage>
</organism>
<feature type="compositionally biased region" description="Pro residues" evidence="1">
    <location>
        <begin position="88"/>
        <end position="111"/>
    </location>
</feature>
<protein>
    <submittedName>
        <fullName evidence="3">Mitochondrial protein</fullName>
    </submittedName>
</protein>
<reference evidence="3" key="1">
    <citation type="submission" date="2020-06" db="EMBL/GenBank/DDBJ databases">
        <authorList>
            <person name="Li T."/>
            <person name="Hu X."/>
            <person name="Zhang T."/>
            <person name="Song X."/>
            <person name="Zhang H."/>
            <person name="Dai N."/>
            <person name="Sheng W."/>
            <person name="Hou X."/>
            <person name="Wei L."/>
        </authorList>
    </citation>
    <scope>NUCLEOTIDE SEQUENCE</scope>
    <source>
        <strain evidence="3">KEN1</strain>
        <tissue evidence="3">Leaf</tissue>
    </source>
</reference>